<keyword evidence="1" id="KW-0472">Membrane</keyword>
<comment type="caution">
    <text evidence="2">The sequence shown here is derived from an EMBL/GenBank/DDBJ whole genome shotgun (WGS) entry which is preliminary data.</text>
</comment>
<organism evidence="2 3">
    <name type="scientific">Nocardioides nanhaiensis</name>
    <dbReference type="NCBI Taxonomy" id="1476871"/>
    <lineage>
        <taxon>Bacteria</taxon>
        <taxon>Bacillati</taxon>
        <taxon>Actinomycetota</taxon>
        <taxon>Actinomycetes</taxon>
        <taxon>Propionibacteriales</taxon>
        <taxon>Nocardioidaceae</taxon>
        <taxon>Nocardioides</taxon>
    </lineage>
</organism>
<reference evidence="3" key="1">
    <citation type="journal article" date="2019" name="Int. J. Syst. Evol. Microbiol.">
        <title>The Global Catalogue of Microorganisms (GCM) 10K type strain sequencing project: providing services to taxonomists for standard genome sequencing and annotation.</title>
        <authorList>
            <consortium name="The Broad Institute Genomics Platform"/>
            <consortium name="The Broad Institute Genome Sequencing Center for Infectious Disease"/>
            <person name="Wu L."/>
            <person name="Ma J."/>
        </authorList>
    </citation>
    <scope>NUCLEOTIDE SEQUENCE [LARGE SCALE GENOMIC DNA]</scope>
    <source>
        <strain evidence="3">JCM 18127</strain>
    </source>
</reference>
<feature type="transmembrane region" description="Helical" evidence="1">
    <location>
        <begin position="20"/>
        <end position="41"/>
    </location>
</feature>
<evidence type="ECO:0000313" key="2">
    <source>
        <dbReference type="EMBL" id="GAA4672744.1"/>
    </source>
</evidence>
<dbReference type="Proteomes" id="UP001500621">
    <property type="component" value="Unassembled WGS sequence"/>
</dbReference>
<accession>A0ABP8VV67</accession>
<keyword evidence="1" id="KW-1133">Transmembrane helix</keyword>
<protein>
    <submittedName>
        <fullName evidence="2">Uncharacterized protein</fullName>
    </submittedName>
</protein>
<evidence type="ECO:0000313" key="3">
    <source>
        <dbReference type="Proteomes" id="UP001500621"/>
    </source>
</evidence>
<proteinExistence type="predicted"/>
<evidence type="ECO:0000256" key="1">
    <source>
        <dbReference type="SAM" id="Phobius"/>
    </source>
</evidence>
<dbReference type="EMBL" id="BAABIM010000001">
    <property type="protein sequence ID" value="GAA4672744.1"/>
    <property type="molecule type" value="Genomic_DNA"/>
</dbReference>
<gene>
    <name evidence="2" type="ORF">GCM10023226_07080</name>
</gene>
<keyword evidence="3" id="KW-1185">Reference proteome</keyword>
<name>A0ABP8VV67_9ACTN</name>
<sequence length="45" mass="5259">MDMAQRRRPSPVVQRRRTMWMQTVGMTFLVTGTAIMIYLSLKGSR</sequence>
<keyword evidence="1" id="KW-0812">Transmembrane</keyword>